<dbReference type="SUPFAM" id="SSF53649">
    <property type="entry name" value="Alkaline phosphatase-like"/>
    <property type="match status" value="1"/>
</dbReference>
<dbReference type="Pfam" id="PF00884">
    <property type="entry name" value="Sulfatase"/>
    <property type="match status" value="1"/>
</dbReference>
<dbReference type="CDD" id="cd16025">
    <property type="entry name" value="PAS_like"/>
    <property type="match status" value="1"/>
</dbReference>
<name>A0A4Z0M8T8_9GAMM</name>
<evidence type="ECO:0000256" key="1">
    <source>
        <dbReference type="ARBA" id="ARBA00008779"/>
    </source>
</evidence>
<dbReference type="PROSITE" id="PS00523">
    <property type="entry name" value="SULFATASE_1"/>
    <property type="match status" value="1"/>
</dbReference>
<dbReference type="EMBL" id="SRLE01000001">
    <property type="protein sequence ID" value="TGD76132.1"/>
    <property type="molecule type" value="Genomic_DNA"/>
</dbReference>
<feature type="chain" id="PRO_5021453572" evidence="5">
    <location>
        <begin position="29"/>
        <end position="797"/>
    </location>
</feature>
<keyword evidence="4" id="KW-0106">Calcium</keyword>
<dbReference type="AlphaFoldDB" id="A0A4Z0M8T8"/>
<reference evidence="7 8" key="1">
    <citation type="submission" date="2019-04" db="EMBL/GenBank/DDBJ databases">
        <title>Taxonomy of novel Haliea sp. from mangrove soil of West Coast of India.</title>
        <authorList>
            <person name="Verma A."/>
            <person name="Kumar P."/>
            <person name="Krishnamurthi S."/>
        </authorList>
    </citation>
    <scope>NUCLEOTIDE SEQUENCE [LARGE SCALE GENOMIC DNA]</scope>
    <source>
        <strain evidence="7 8">SAOS-164</strain>
    </source>
</reference>
<feature type="signal peptide" evidence="5">
    <location>
        <begin position="1"/>
        <end position="28"/>
    </location>
</feature>
<evidence type="ECO:0000256" key="2">
    <source>
        <dbReference type="ARBA" id="ARBA00022723"/>
    </source>
</evidence>
<evidence type="ECO:0000313" key="7">
    <source>
        <dbReference type="EMBL" id="TGD76132.1"/>
    </source>
</evidence>
<dbReference type="Gene3D" id="3.30.1120.10">
    <property type="match status" value="1"/>
</dbReference>
<dbReference type="InterPro" id="IPR024607">
    <property type="entry name" value="Sulfatase_CS"/>
</dbReference>
<dbReference type="RefSeq" id="WP_135440709.1">
    <property type="nucleotide sequence ID" value="NZ_SRLE01000001.1"/>
</dbReference>
<comment type="similarity">
    <text evidence="1">Belongs to the sulfatase family.</text>
</comment>
<dbReference type="GO" id="GO:0016787">
    <property type="term" value="F:hydrolase activity"/>
    <property type="evidence" value="ECO:0007669"/>
    <property type="project" value="UniProtKB-KW"/>
</dbReference>
<evidence type="ECO:0000256" key="4">
    <source>
        <dbReference type="ARBA" id="ARBA00022837"/>
    </source>
</evidence>
<dbReference type="PANTHER" id="PTHR42693:SF43">
    <property type="entry name" value="BLL2667 PROTEIN"/>
    <property type="match status" value="1"/>
</dbReference>
<evidence type="ECO:0000256" key="5">
    <source>
        <dbReference type="SAM" id="SignalP"/>
    </source>
</evidence>
<dbReference type="InterPro" id="IPR050738">
    <property type="entry name" value="Sulfatase"/>
</dbReference>
<accession>A0A4Z0M8T8</accession>
<feature type="domain" description="Sulfatase N-terminal" evidence="6">
    <location>
        <begin position="67"/>
        <end position="482"/>
    </location>
</feature>
<evidence type="ECO:0000256" key="3">
    <source>
        <dbReference type="ARBA" id="ARBA00022801"/>
    </source>
</evidence>
<dbReference type="Proteomes" id="UP000298050">
    <property type="component" value="Unassembled WGS sequence"/>
</dbReference>
<gene>
    <name evidence="7" type="ORF">E4634_00870</name>
</gene>
<comment type="caution">
    <text evidence="7">The sequence shown here is derived from an EMBL/GenBank/DDBJ whole genome shotgun (WGS) entry which is preliminary data.</text>
</comment>
<dbReference type="PANTHER" id="PTHR42693">
    <property type="entry name" value="ARYLSULFATASE FAMILY MEMBER"/>
    <property type="match status" value="1"/>
</dbReference>
<dbReference type="Gene3D" id="3.40.720.10">
    <property type="entry name" value="Alkaline Phosphatase, subunit A"/>
    <property type="match status" value="1"/>
</dbReference>
<proteinExistence type="inferred from homology"/>
<dbReference type="InterPro" id="IPR017850">
    <property type="entry name" value="Alkaline_phosphatase_core_sf"/>
</dbReference>
<organism evidence="7 8">
    <name type="scientific">Mangrovimicrobium sediminis</name>
    <dbReference type="NCBI Taxonomy" id="2562682"/>
    <lineage>
        <taxon>Bacteria</taxon>
        <taxon>Pseudomonadati</taxon>
        <taxon>Pseudomonadota</taxon>
        <taxon>Gammaproteobacteria</taxon>
        <taxon>Cellvibrionales</taxon>
        <taxon>Halieaceae</taxon>
        <taxon>Mangrovimicrobium</taxon>
    </lineage>
</organism>
<dbReference type="InterPro" id="IPR000917">
    <property type="entry name" value="Sulfatase_N"/>
</dbReference>
<evidence type="ECO:0000259" key="6">
    <source>
        <dbReference type="Pfam" id="PF00884"/>
    </source>
</evidence>
<keyword evidence="2" id="KW-0479">Metal-binding</keyword>
<sequence>MKIPFRLSRRLPGVLTALLLVGAVPLQAASPQALPPAPEPFAGALEPTAAQSTAQYPTPLKAPAGAPNILLVMTDDVGFASSSTFGGPTPTPALDALAQRGLRYNQFHTTAICSPTRASLLTGRNHHAVGMGTLVDIPSPYPGYTGRIPPSAATVARILRDNGYSTAMFGKDHNIPHAERTPAGPFDQWPTGRGFEYFYGFIAGDSDQWQPALYEGITPVRDADRPAGYLLDRELADRAINWIHNQKAAAPDKPFFIYYSTGSAHAPHQAPPEWIARFRGRFDHGWDVEREQILARQKAAGIVPANTVLAPRPAVVPAWDSLSADEQKVYARFMEVFAAQLAYQDAQFGRIVDELQRMGIADNTLVVFIEGDNGASAEGGESGSINEMADLSSGQHGIPLQWLAQHLDVLGGPDTYQGFQSGWSLAMDTPFPWFKQLASHLGGTRNALVVSWPAGIAARGELRSQYHHVIDIMPTLLEAAGIDAPARVDGIEQQPIHGSSMLYSFDDADAADVRTTQYYEIHGNRGIYHEGWLANTTPRNMPWNMPVERGGDTSTYTWELYNLREDFAQANNLAAREPEKLREMQALFDREARKYMVYPLQDEGGMKRGMNMARHSGMLPRPEYVYWGRDIQLQVMSAPPIFFLPFSVEAEISVPEAGAQGVIVAAGSKFGGWSFFLDEGRPVAYASVSGLPLPGAQSRVAAQQALAPGKHTLLFDFTASKGGGGELSISVDGEPVASGPIARRPRTLAGNGETFDTGRDSNVPVAPDYEREGVFSGTIDKVSVRIKMPRRPAAAEH</sequence>
<keyword evidence="3" id="KW-0378">Hydrolase</keyword>
<keyword evidence="5" id="KW-0732">Signal</keyword>
<evidence type="ECO:0000313" key="8">
    <source>
        <dbReference type="Proteomes" id="UP000298050"/>
    </source>
</evidence>
<dbReference type="OrthoDB" id="974590at2"/>
<protein>
    <submittedName>
        <fullName evidence="7">Arylsulfatase</fullName>
    </submittedName>
</protein>
<keyword evidence="8" id="KW-1185">Reference proteome</keyword>
<dbReference type="GO" id="GO:0046872">
    <property type="term" value="F:metal ion binding"/>
    <property type="evidence" value="ECO:0007669"/>
    <property type="project" value="UniProtKB-KW"/>
</dbReference>